<gene>
    <name evidence="8" type="ORF">A6768_06980</name>
</gene>
<keyword evidence="2" id="KW-1003">Cell membrane</keyword>
<dbReference type="InterPro" id="IPR036259">
    <property type="entry name" value="MFS_trans_sf"/>
</dbReference>
<evidence type="ECO:0000313" key="8">
    <source>
        <dbReference type="EMBL" id="ATI79792.1"/>
    </source>
</evidence>
<keyword evidence="3 6" id="KW-0812">Transmembrane</keyword>
<feature type="domain" description="Major facilitator superfamily (MFS) profile" evidence="7">
    <location>
        <begin position="19"/>
        <end position="436"/>
    </location>
</feature>
<dbReference type="SUPFAM" id="SSF103473">
    <property type="entry name" value="MFS general substrate transporter"/>
    <property type="match status" value="1"/>
</dbReference>
<dbReference type="GO" id="GO:0022857">
    <property type="term" value="F:transmembrane transporter activity"/>
    <property type="evidence" value="ECO:0007669"/>
    <property type="project" value="InterPro"/>
</dbReference>
<dbReference type="KEGG" id="sya:A6768_06980"/>
<organism evidence="8 9">
    <name type="scientific">Sphingobium yanoikuyae</name>
    <name type="common">Sphingomonas yanoikuyae</name>
    <dbReference type="NCBI Taxonomy" id="13690"/>
    <lineage>
        <taxon>Bacteria</taxon>
        <taxon>Pseudomonadati</taxon>
        <taxon>Pseudomonadota</taxon>
        <taxon>Alphaproteobacteria</taxon>
        <taxon>Sphingomonadales</taxon>
        <taxon>Sphingomonadaceae</taxon>
        <taxon>Sphingobium</taxon>
    </lineage>
</organism>
<dbReference type="PANTHER" id="PTHR11662">
    <property type="entry name" value="SOLUTE CARRIER FAMILY 17"/>
    <property type="match status" value="1"/>
</dbReference>
<feature type="transmembrane region" description="Helical" evidence="6">
    <location>
        <begin position="253"/>
        <end position="273"/>
    </location>
</feature>
<dbReference type="GO" id="GO:0005886">
    <property type="term" value="C:plasma membrane"/>
    <property type="evidence" value="ECO:0007669"/>
    <property type="project" value="UniProtKB-SubCell"/>
</dbReference>
<accession>A0A291MXI3</accession>
<dbReference type="PANTHER" id="PTHR11662:SF399">
    <property type="entry name" value="FI19708P1-RELATED"/>
    <property type="match status" value="1"/>
</dbReference>
<comment type="subcellular location">
    <subcellularLocation>
        <location evidence="1">Cell membrane</location>
        <topology evidence="1">Multi-pass membrane protein</topology>
    </subcellularLocation>
</comment>
<dbReference type="Gene3D" id="1.20.1250.20">
    <property type="entry name" value="MFS general substrate transporter like domains"/>
    <property type="match status" value="2"/>
</dbReference>
<dbReference type="NCBIfam" id="TIGR00893">
    <property type="entry name" value="2A0114"/>
    <property type="match status" value="1"/>
</dbReference>
<proteinExistence type="predicted"/>
<dbReference type="Proteomes" id="UP000219422">
    <property type="component" value="Chromosome"/>
</dbReference>
<protein>
    <submittedName>
        <fullName evidence="8">MFS transporter</fullName>
    </submittedName>
</protein>
<feature type="transmembrane region" description="Helical" evidence="6">
    <location>
        <begin position="380"/>
        <end position="404"/>
    </location>
</feature>
<evidence type="ECO:0000259" key="7">
    <source>
        <dbReference type="PROSITE" id="PS50850"/>
    </source>
</evidence>
<dbReference type="InterPro" id="IPR000849">
    <property type="entry name" value="Sugar_P_transporter"/>
</dbReference>
<feature type="transmembrane region" description="Helical" evidence="6">
    <location>
        <begin position="177"/>
        <end position="201"/>
    </location>
</feature>
<dbReference type="PIRSF" id="PIRSF002808">
    <property type="entry name" value="Hexose_phosphate_transp"/>
    <property type="match status" value="1"/>
</dbReference>
<evidence type="ECO:0000256" key="1">
    <source>
        <dbReference type="ARBA" id="ARBA00004651"/>
    </source>
</evidence>
<evidence type="ECO:0000256" key="5">
    <source>
        <dbReference type="ARBA" id="ARBA00023136"/>
    </source>
</evidence>
<dbReference type="Pfam" id="PF07690">
    <property type="entry name" value="MFS_1"/>
    <property type="match status" value="1"/>
</dbReference>
<dbReference type="CDD" id="cd17319">
    <property type="entry name" value="MFS_ExuT_GudP_like"/>
    <property type="match status" value="1"/>
</dbReference>
<dbReference type="PROSITE" id="PS50850">
    <property type="entry name" value="MFS"/>
    <property type="match status" value="1"/>
</dbReference>
<dbReference type="InterPro" id="IPR020846">
    <property type="entry name" value="MFS_dom"/>
</dbReference>
<feature type="transmembrane region" description="Helical" evidence="6">
    <location>
        <begin position="86"/>
        <end position="105"/>
    </location>
</feature>
<feature type="transmembrane region" description="Helical" evidence="6">
    <location>
        <begin position="15"/>
        <end position="32"/>
    </location>
</feature>
<feature type="transmembrane region" description="Helical" evidence="6">
    <location>
        <begin position="111"/>
        <end position="130"/>
    </location>
</feature>
<dbReference type="RefSeq" id="WP_097383048.1">
    <property type="nucleotide sequence ID" value="NZ_CP023741.1"/>
</dbReference>
<feature type="transmembrane region" description="Helical" evidence="6">
    <location>
        <begin position="55"/>
        <end position="77"/>
    </location>
</feature>
<dbReference type="InterPro" id="IPR050382">
    <property type="entry name" value="MFS_Na/Anion_cotransporter"/>
</dbReference>
<dbReference type="AlphaFoldDB" id="A0A291MXI3"/>
<feature type="transmembrane region" description="Helical" evidence="6">
    <location>
        <begin position="320"/>
        <end position="338"/>
    </location>
</feature>
<dbReference type="InterPro" id="IPR011701">
    <property type="entry name" value="MFS"/>
</dbReference>
<evidence type="ECO:0000256" key="3">
    <source>
        <dbReference type="ARBA" id="ARBA00022692"/>
    </source>
</evidence>
<feature type="transmembrane region" description="Helical" evidence="6">
    <location>
        <begin position="285"/>
        <end position="308"/>
    </location>
</feature>
<feature type="transmembrane region" description="Helical" evidence="6">
    <location>
        <begin position="151"/>
        <end position="171"/>
    </location>
</feature>
<keyword evidence="4 6" id="KW-1133">Transmembrane helix</keyword>
<evidence type="ECO:0000256" key="2">
    <source>
        <dbReference type="ARBA" id="ARBA00022475"/>
    </source>
</evidence>
<evidence type="ECO:0000313" key="9">
    <source>
        <dbReference type="Proteomes" id="UP000219422"/>
    </source>
</evidence>
<evidence type="ECO:0000256" key="4">
    <source>
        <dbReference type="ARBA" id="ARBA00022989"/>
    </source>
</evidence>
<sequence>MEKSSRPTRPGNSHVRYWIVAMLFLLTTINFADRSAMSIAGPALKGELGITSTELGYIFSAFAWSYVVAQIPGGALLDRFGSRKMYIFAILGWSTCTFASGFASYLAPGSAVIALFILRLALGAAEAPSFPANARLVAAWFPDRERGTASAIFNTAQYAALIFFAPLMGWIVDTYSWHYVFFVMGSVGFAGALIFAAVVHAPARHPRITKKEFDFIEANGAQVQLDAASTAPKQPFSWNIVGQLLTNRMLMGIYIGQYCITALTFFFSTWFPVYLVQGRGLSYTAAGFGAAIPAIAGVVGGVIGGVLSDRLIASGKSVTFARKLPVVLGMACATSIVLCNFTDNLTLVIGLMALSFFGKGVGALGWAIMSDAAPRAVTGLAAGIFNMFGNVAGITTPIVIGYILDATGSFDLALVFVAAHSIMAIVSYLFIVGPIKRFTVTLPEQKASDASLPSAKHA</sequence>
<feature type="transmembrane region" description="Helical" evidence="6">
    <location>
        <begin position="344"/>
        <end position="368"/>
    </location>
</feature>
<feature type="transmembrane region" description="Helical" evidence="6">
    <location>
        <begin position="410"/>
        <end position="431"/>
    </location>
</feature>
<reference evidence="8 9" key="1">
    <citation type="submission" date="2017-10" db="EMBL/GenBank/DDBJ databases">
        <title>Sphingobium yanoikuyae S72.</title>
        <authorList>
            <person name="Sanchez E."/>
            <person name="Bustos P."/>
            <person name="Mendoza P."/>
            <person name="Guo X."/>
            <person name="Mendoza A."/>
        </authorList>
    </citation>
    <scope>NUCLEOTIDE SEQUENCE [LARGE SCALE GENOMIC DNA]</scope>
    <source>
        <strain evidence="8 9">S72</strain>
    </source>
</reference>
<dbReference type="GeneID" id="57776582"/>
<keyword evidence="5 6" id="KW-0472">Membrane</keyword>
<name>A0A291MXI3_SPHYA</name>
<evidence type="ECO:0000256" key="6">
    <source>
        <dbReference type="SAM" id="Phobius"/>
    </source>
</evidence>
<dbReference type="EMBL" id="CP023741">
    <property type="protein sequence ID" value="ATI79792.1"/>
    <property type="molecule type" value="Genomic_DNA"/>
</dbReference>